<sequence length="64" mass="7141">MANEKAKLLLENSSDYFERISAIQSALQLGMPMEEIEDYLDWLRLLRAEKCEMAAAGSTSTSGI</sequence>
<name>A0A2S8F1F1_9BACT</name>
<proteinExistence type="predicted"/>
<dbReference type="OrthoDB" id="286161at2"/>
<evidence type="ECO:0000313" key="1">
    <source>
        <dbReference type="EMBL" id="PQO25969.1"/>
    </source>
</evidence>
<protein>
    <submittedName>
        <fullName evidence="1">Uncharacterized protein</fullName>
    </submittedName>
</protein>
<comment type="caution">
    <text evidence="1">The sequence shown here is derived from an EMBL/GenBank/DDBJ whole genome shotgun (WGS) entry which is preliminary data.</text>
</comment>
<dbReference type="EMBL" id="PUIA01000069">
    <property type="protein sequence ID" value="PQO25969.1"/>
    <property type="molecule type" value="Genomic_DNA"/>
</dbReference>
<gene>
    <name evidence="1" type="ORF">C5Y96_21190</name>
</gene>
<dbReference type="Proteomes" id="UP000240009">
    <property type="component" value="Unassembled WGS sequence"/>
</dbReference>
<dbReference type="RefSeq" id="WP_105357554.1">
    <property type="nucleotide sequence ID" value="NZ_PUIA01000069.1"/>
</dbReference>
<dbReference type="AlphaFoldDB" id="A0A2S8F1F1"/>
<reference evidence="1 2" key="1">
    <citation type="submission" date="2018-02" db="EMBL/GenBank/DDBJ databases">
        <title>Comparative genomes isolates from brazilian mangrove.</title>
        <authorList>
            <person name="Araujo J.E."/>
            <person name="Taketani R.G."/>
            <person name="Silva M.C.P."/>
            <person name="Loureco M.V."/>
            <person name="Andreote F.D."/>
        </authorList>
    </citation>
    <scope>NUCLEOTIDE SEQUENCE [LARGE SCALE GENOMIC DNA]</scope>
    <source>
        <strain evidence="1 2">HEX-2 MGV</strain>
    </source>
</reference>
<accession>A0A2S8F1F1</accession>
<organism evidence="1 2">
    <name type="scientific">Blastopirellula marina</name>
    <dbReference type="NCBI Taxonomy" id="124"/>
    <lineage>
        <taxon>Bacteria</taxon>
        <taxon>Pseudomonadati</taxon>
        <taxon>Planctomycetota</taxon>
        <taxon>Planctomycetia</taxon>
        <taxon>Pirellulales</taxon>
        <taxon>Pirellulaceae</taxon>
        <taxon>Blastopirellula</taxon>
    </lineage>
</organism>
<evidence type="ECO:0000313" key="2">
    <source>
        <dbReference type="Proteomes" id="UP000240009"/>
    </source>
</evidence>